<feature type="region of interest" description="Disordered" evidence="1">
    <location>
        <begin position="24"/>
        <end position="61"/>
    </location>
</feature>
<dbReference type="InterPro" id="IPR036875">
    <property type="entry name" value="Znf_CCHC_sf"/>
</dbReference>
<name>A0A1S3Z6X2_TOBAC</name>
<feature type="compositionally biased region" description="Basic residues" evidence="1">
    <location>
        <begin position="36"/>
        <end position="47"/>
    </location>
</feature>
<accession>A0A1S3Z6X2</accession>
<dbReference type="SUPFAM" id="SSF57756">
    <property type="entry name" value="Retrovirus zinc finger-like domains"/>
    <property type="match status" value="1"/>
</dbReference>
<dbReference type="OrthoDB" id="1306265at2759"/>
<evidence type="ECO:0000256" key="1">
    <source>
        <dbReference type="SAM" id="MobiDB-lite"/>
    </source>
</evidence>
<organism evidence="2">
    <name type="scientific">Nicotiana tabacum</name>
    <name type="common">Common tobacco</name>
    <dbReference type="NCBI Taxonomy" id="4097"/>
    <lineage>
        <taxon>Eukaryota</taxon>
        <taxon>Viridiplantae</taxon>
        <taxon>Streptophyta</taxon>
        <taxon>Embryophyta</taxon>
        <taxon>Tracheophyta</taxon>
        <taxon>Spermatophyta</taxon>
        <taxon>Magnoliopsida</taxon>
        <taxon>eudicotyledons</taxon>
        <taxon>Gunneridae</taxon>
        <taxon>Pentapetalae</taxon>
        <taxon>asterids</taxon>
        <taxon>lamiids</taxon>
        <taxon>Solanales</taxon>
        <taxon>Solanaceae</taxon>
        <taxon>Nicotianoideae</taxon>
        <taxon>Nicotianeae</taxon>
        <taxon>Nicotiana</taxon>
    </lineage>
</organism>
<dbReference type="KEGG" id="nta:107783666"/>
<gene>
    <name evidence="2" type="primary">LOC107783666</name>
</gene>
<feature type="region of interest" description="Disordered" evidence="1">
    <location>
        <begin position="93"/>
        <end position="116"/>
    </location>
</feature>
<dbReference type="PaxDb" id="4097-A0A1S3Z6X2"/>
<dbReference type="AlphaFoldDB" id="A0A1S3Z6X2"/>
<evidence type="ECO:0008006" key="3">
    <source>
        <dbReference type="Google" id="ProtNLM"/>
    </source>
</evidence>
<evidence type="ECO:0000313" key="2">
    <source>
        <dbReference type="RefSeq" id="XP_016460158.1"/>
    </source>
</evidence>
<feature type="compositionally biased region" description="Polar residues" evidence="1">
    <location>
        <begin position="24"/>
        <end position="33"/>
    </location>
</feature>
<dbReference type="GO" id="GO:0003676">
    <property type="term" value="F:nucleic acid binding"/>
    <property type="evidence" value="ECO:0007669"/>
    <property type="project" value="InterPro"/>
</dbReference>
<dbReference type="RefSeq" id="XP_016460158.1">
    <property type="nucleotide sequence ID" value="XM_016604672.1"/>
</dbReference>
<sequence>MLLNEERQLKRAKALTVIAPTAHYTQSSLSSTQGRGRGRRGGGRGRGRAGGQGYSQQFQNRNHLNSTGTQAKYDTSGIICHYCEGKGHITRVCPSSKSTNSPRVTGRPSNLASTPTYSRQNWLMNSGTTHHLTTDLDNLAIHSEYQGPEELTLGFENEGHSSQRAER</sequence>
<protein>
    <recommendedName>
        <fullName evidence="3">CCHC-type domain-containing protein</fullName>
    </recommendedName>
</protein>
<reference evidence="2" key="1">
    <citation type="submission" date="2025-08" db="UniProtKB">
        <authorList>
            <consortium name="RefSeq"/>
        </authorList>
    </citation>
    <scope>IDENTIFICATION</scope>
</reference>
<dbReference type="GO" id="GO:0008270">
    <property type="term" value="F:zinc ion binding"/>
    <property type="evidence" value="ECO:0007669"/>
    <property type="project" value="InterPro"/>
</dbReference>
<proteinExistence type="predicted"/>